<comment type="caution">
    <text evidence="1">The sequence shown here is derived from an EMBL/GenBank/DDBJ whole genome shotgun (WGS) entry which is preliminary data.</text>
</comment>
<gene>
    <name evidence="1" type="ORF">AVEN_267633_1</name>
</gene>
<organism evidence="1 2">
    <name type="scientific">Araneus ventricosus</name>
    <name type="common">Orbweaver spider</name>
    <name type="synonym">Epeira ventricosa</name>
    <dbReference type="NCBI Taxonomy" id="182803"/>
    <lineage>
        <taxon>Eukaryota</taxon>
        <taxon>Metazoa</taxon>
        <taxon>Ecdysozoa</taxon>
        <taxon>Arthropoda</taxon>
        <taxon>Chelicerata</taxon>
        <taxon>Arachnida</taxon>
        <taxon>Araneae</taxon>
        <taxon>Araneomorphae</taxon>
        <taxon>Entelegynae</taxon>
        <taxon>Araneoidea</taxon>
        <taxon>Araneidae</taxon>
        <taxon>Araneus</taxon>
    </lineage>
</organism>
<reference evidence="1 2" key="1">
    <citation type="journal article" date="2019" name="Sci. Rep.">
        <title>Orb-weaving spider Araneus ventricosus genome elucidates the spidroin gene catalogue.</title>
        <authorList>
            <person name="Kono N."/>
            <person name="Nakamura H."/>
            <person name="Ohtoshi R."/>
            <person name="Moran D.A.P."/>
            <person name="Shinohara A."/>
            <person name="Yoshida Y."/>
            <person name="Fujiwara M."/>
            <person name="Mori M."/>
            <person name="Tomita M."/>
            <person name="Arakawa K."/>
        </authorList>
    </citation>
    <scope>NUCLEOTIDE SEQUENCE [LARGE SCALE GENOMIC DNA]</scope>
</reference>
<name>A0A4Y2PK42_ARAVE</name>
<protein>
    <submittedName>
        <fullName evidence="1">Uncharacterized protein</fullName>
    </submittedName>
</protein>
<dbReference type="AlphaFoldDB" id="A0A4Y2PK42"/>
<proteinExistence type="predicted"/>
<keyword evidence="2" id="KW-1185">Reference proteome</keyword>
<evidence type="ECO:0000313" key="1">
    <source>
        <dbReference type="EMBL" id="GBN51482.1"/>
    </source>
</evidence>
<dbReference type="Proteomes" id="UP000499080">
    <property type="component" value="Unassembled WGS sequence"/>
</dbReference>
<dbReference type="EMBL" id="BGPR01011464">
    <property type="protein sequence ID" value="GBN51482.1"/>
    <property type="molecule type" value="Genomic_DNA"/>
</dbReference>
<accession>A0A4Y2PK42</accession>
<sequence length="115" mass="13621">MLQCRKKKVISQHDLMTLRKKEKKYSKIPWAIQLCKNQVCHVNGSRDRTRNVLRMRKRRAKIWGALKIPWAIHICKHQVSNPSGSRVIARNVLRMRKRRTEGVKVELFSFSRSSV</sequence>
<evidence type="ECO:0000313" key="2">
    <source>
        <dbReference type="Proteomes" id="UP000499080"/>
    </source>
</evidence>